<evidence type="ECO:0000256" key="1">
    <source>
        <dbReference type="ARBA" id="ARBA00022553"/>
    </source>
</evidence>
<name>A0A3B0WDA1_9ZZZZ</name>
<gene>
    <name evidence="3" type="ORF">MNBD_GAMMA03-553</name>
</gene>
<dbReference type="CDD" id="cd17546">
    <property type="entry name" value="REC_hyHK_CKI1_RcsC-like"/>
    <property type="match status" value="1"/>
</dbReference>
<reference evidence="3" key="1">
    <citation type="submission" date="2018-06" db="EMBL/GenBank/DDBJ databases">
        <authorList>
            <person name="Zhirakovskaya E."/>
        </authorList>
    </citation>
    <scope>NUCLEOTIDE SEQUENCE</scope>
</reference>
<dbReference type="PANTHER" id="PTHR44591:SF23">
    <property type="entry name" value="CHEY SUBFAMILY"/>
    <property type="match status" value="1"/>
</dbReference>
<dbReference type="SUPFAM" id="SSF47226">
    <property type="entry name" value="Histidine-containing phosphotransfer domain, HPT domain"/>
    <property type="match status" value="1"/>
</dbReference>
<protein>
    <recommendedName>
        <fullName evidence="2">Response regulatory domain-containing protein</fullName>
    </recommendedName>
</protein>
<accession>A0A3B0WDA1</accession>
<dbReference type="Pfam" id="PF01627">
    <property type="entry name" value="Hpt"/>
    <property type="match status" value="1"/>
</dbReference>
<dbReference type="PROSITE" id="PS50110">
    <property type="entry name" value="RESPONSE_REGULATORY"/>
    <property type="match status" value="1"/>
</dbReference>
<dbReference type="InterPro" id="IPR008207">
    <property type="entry name" value="Sig_transdc_His_kin_Hpt_dom"/>
</dbReference>
<dbReference type="InterPro" id="IPR036641">
    <property type="entry name" value="HPT_dom_sf"/>
</dbReference>
<dbReference type="InterPro" id="IPR001789">
    <property type="entry name" value="Sig_transdc_resp-reg_receiver"/>
</dbReference>
<dbReference type="PANTHER" id="PTHR44591">
    <property type="entry name" value="STRESS RESPONSE REGULATOR PROTEIN 1"/>
    <property type="match status" value="1"/>
</dbReference>
<evidence type="ECO:0000259" key="2">
    <source>
        <dbReference type="PROSITE" id="PS50110"/>
    </source>
</evidence>
<dbReference type="GO" id="GO:0000160">
    <property type="term" value="P:phosphorelay signal transduction system"/>
    <property type="evidence" value="ECO:0007669"/>
    <property type="project" value="InterPro"/>
</dbReference>
<organism evidence="3">
    <name type="scientific">hydrothermal vent metagenome</name>
    <dbReference type="NCBI Taxonomy" id="652676"/>
    <lineage>
        <taxon>unclassified sequences</taxon>
        <taxon>metagenomes</taxon>
        <taxon>ecological metagenomes</taxon>
    </lineage>
</organism>
<keyword evidence="1" id="KW-0597">Phosphoprotein</keyword>
<dbReference type="InterPro" id="IPR011006">
    <property type="entry name" value="CheY-like_superfamily"/>
</dbReference>
<dbReference type="Gene3D" id="1.20.120.160">
    <property type="entry name" value="HPT domain"/>
    <property type="match status" value="1"/>
</dbReference>
<sequence>MSNNIQILVVDDNHINRQYFSMALKKSGYNVVLAADGFEAIATAKKIDFHLILMDIRMPEMDGYTAAIQIRSIPKYKNIPILATSAESYNPAYNKVFDDFLLKPVSPKQLEESIKKHCYFTSKNTTKMCDEHQALKYAYDDNNIMIKLRRMFAQELPVQIKLLQLNMKHNKHTNCLNIIHKLRGSCQTCGAQELDSQLNSLVQAIKTNDCELDINMLSEVNLAVENFQAYLQQL</sequence>
<dbReference type="EMBL" id="UOFC01000136">
    <property type="protein sequence ID" value="VAW47349.1"/>
    <property type="molecule type" value="Genomic_DNA"/>
</dbReference>
<dbReference type="Gene3D" id="3.40.50.2300">
    <property type="match status" value="1"/>
</dbReference>
<dbReference type="SUPFAM" id="SSF52172">
    <property type="entry name" value="CheY-like"/>
    <property type="match status" value="1"/>
</dbReference>
<proteinExistence type="predicted"/>
<dbReference type="InterPro" id="IPR050595">
    <property type="entry name" value="Bact_response_regulator"/>
</dbReference>
<feature type="domain" description="Response regulatory" evidence="2">
    <location>
        <begin position="6"/>
        <end position="118"/>
    </location>
</feature>
<evidence type="ECO:0000313" key="3">
    <source>
        <dbReference type="EMBL" id="VAW47349.1"/>
    </source>
</evidence>
<dbReference type="Pfam" id="PF00072">
    <property type="entry name" value="Response_reg"/>
    <property type="match status" value="1"/>
</dbReference>
<dbReference type="SMART" id="SM00448">
    <property type="entry name" value="REC"/>
    <property type="match status" value="1"/>
</dbReference>
<dbReference type="AlphaFoldDB" id="A0A3B0WDA1"/>